<feature type="transmembrane region" description="Helical" evidence="2">
    <location>
        <begin position="58"/>
        <end position="75"/>
    </location>
</feature>
<gene>
    <name evidence="4" type="ORF">BDZ94DRAFT_106988</name>
</gene>
<feature type="transmembrane region" description="Helical" evidence="2">
    <location>
        <begin position="104"/>
        <end position="123"/>
    </location>
</feature>
<comment type="caution">
    <text evidence="4">The sequence shown here is derived from an EMBL/GenBank/DDBJ whole genome shotgun (WGS) entry which is preliminary data.</text>
</comment>
<name>A0A9P6CAF3_9AGAR</name>
<dbReference type="InterPro" id="IPR045340">
    <property type="entry name" value="DUF6533"/>
</dbReference>
<sequence>MFVDTQQVAREVLTHNYLRVFANSILFYDYIITIGREVEYIWRRPKSNSSYYFFLNRYNSLLGNVVIMGLSFTAFPRRLVLSHSTSHTGFDRTPHPHSCKPYNIIRQTLLVSNQLIICFLLSIRVYALYNCSRRIRFLMGCTGASLFVIALWLSFGQRSSQSGCYIGVSNETAIQYRMLLASRSASSYSGMLCGAFMKGGLSSFAADISSTMMSHLMLNLHEMDYVGIHTTIETTGLELDTLCSGALDQTFSITSPDPIADMGNETQETQEPQTVLPHTNS</sequence>
<keyword evidence="2" id="KW-0812">Transmembrane</keyword>
<keyword evidence="2" id="KW-1133">Transmembrane helix</keyword>
<dbReference type="OrthoDB" id="2686513at2759"/>
<feature type="region of interest" description="Disordered" evidence="1">
    <location>
        <begin position="255"/>
        <end position="281"/>
    </location>
</feature>
<feature type="transmembrane region" description="Helical" evidence="2">
    <location>
        <begin position="135"/>
        <end position="155"/>
    </location>
</feature>
<evidence type="ECO:0000313" key="4">
    <source>
        <dbReference type="EMBL" id="KAF9458376.1"/>
    </source>
</evidence>
<dbReference type="Pfam" id="PF20151">
    <property type="entry name" value="DUF6533"/>
    <property type="match status" value="1"/>
</dbReference>
<feature type="domain" description="DUF6533" evidence="3">
    <location>
        <begin position="22"/>
        <end position="62"/>
    </location>
</feature>
<evidence type="ECO:0000256" key="1">
    <source>
        <dbReference type="SAM" id="MobiDB-lite"/>
    </source>
</evidence>
<protein>
    <recommendedName>
        <fullName evidence="3">DUF6533 domain-containing protein</fullName>
    </recommendedName>
</protein>
<dbReference type="EMBL" id="MU150342">
    <property type="protein sequence ID" value="KAF9458376.1"/>
    <property type="molecule type" value="Genomic_DNA"/>
</dbReference>
<organism evidence="4 5">
    <name type="scientific">Collybia nuda</name>
    <dbReference type="NCBI Taxonomy" id="64659"/>
    <lineage>
        <taxon>Eukaryota</taxon>
        <taxon>Fungi</taxon>
        <taxon>Dikarya</taxon>
        <taxon>Basidiomycota</taxon>
        <taxon>Agaricomycotina</taxon>
        <taxon>Agaricomycetes</taxon>
        <taxon>Agaricomycetidae</taxon>
        <taxon>Agaricales</taxon>
        <taxon>Tricholomatineae</taxon>
        <taxon>Clitocybaceae</taxon>
        <taxon>Collybia</taxon>
    </lineage>
</organism>
<dbReference type="AlphaFoldDB" id="A0A9P6CAF3"/>
<feature type="compositionally biased region" description="Polar residues" evidence="1">
    <location>
        <begin position="264"/>
        <end position="281"/>
    </location>
</feature>
<accession>A0A9P6CAF3</accession>
<keyword evidence="2" id="KW-0472">Membrane</keyword>
<reference evidence="4" key="1">
    <citation type="submission" date="2020-11" db="EMBL/GenBank/DDBJ databases">
        <authorList>
            <consortium name="DOE Joint Genome Institute"/>
            <person name="Ahrendt S."/>
            <person name="Riley R."/>
            <person name="Andreopoulos W."/>
            <person name="Labutti K."/>
            <person name="Pangilinan J."/>
            <person name="Ruiz-Duenas F.J."/>
            <person name="Barrasa J.M."/>
            <person name="Sanchez-Garcia M."/>
            <person name="Camarero S."/>
            <person name="Miyauchi S."/>
            <person name="Serrano A."/>
            <person name="Linde D."/>
            <person name="Babiker R."/>
            <person name="Drula E."/>
            <person name="Ayuso-Fernandez I."/>
            <person name="Pacheco R."/>
            <person name="Padilla G."/>
            <person name="Ferreira P."/>
            <person name="Barriuso J."/>
            <person name="Kellner H."/>
            <person name="Castanera R."/>
            <person name="Alfaro M."/>
            <person name="Ramirez L."/>
            <person name="Pisabarro A.G."/>
            <person name="Kuo A."/>
            <person name="Tritt A."/>
            <person name="Lipzen A."/>
            <person name="He G."/>
            <person name="Yan M."/>
            <person name="Ng V."/>
            <person name="Cullen D."/>
            <person name="Martin F."/>
            <person name="Rosso M.-N."/>
            <person name="Henrissat B."/>
            <person name="Hibbett D."/>
            <person name="Martinez A.T."/>
            <person name="Grigoriev I.V."/>
        </authorList>
    </citation>
    <scope>NUCLEOTIDE SEQUENCE</scope>
    <source>
        <strain evidence="4">CBS 247.69</strain>
    </source>
</reference>
<evidence type="ECO:0000259" key="3">
    <source>
        <dbReference type="Pfam" id="PF20151"/>
    </source>
</evidence>
<dbReference type="Proteomes" id="UP000807353">
    <property type="component" value="Unassembled WGS sequence"/>
</dbReference>
<proteinExistence type="predicted"/>
<evidence type="ECO:0000313" key="5">
    <source>
        <dbReference type="Proteomes" id="UP000807353"/>
    </source>
</evidence>
<keyword evidence="5" id="KW-1185">Reference proteome</keyword>
<evidence type="ECO:0000256" key="2">
    <source>
        <dbReference type="SAM" id="Phobius"/>
    </source>
</evidence>